<dbReference type="Pfam" id="PF01243">
    <property type="entry name" value="PNPOx_N"/>
    <property type="match status" value="1"/>
</dbReference>
<organism evidence="3">
    <name type="scientific">marine metagenome</name>
    <dbReference type="NCBI Taxonomy" id="408172"/>
    <lineage>
        <taxon>unclassified sequences</taxon>
        <taxon>metagenomes</taxon>
        <taxon>ecological metagenomes</taxon>
    </lineage>
</organism>
<dbReference type="GO" id="GO:0016627">
    <property type="term" value="F:oxidoreductase activity, acting on the CH-CH group of donors"/>
    <property type="evidence" value="ECO:0007669"/>
    <property type="project" value="TreeGrafter"/>
</dbReference>
<reference evidence="3" key="1">
    <citation type="submission" date="2018-05" db="EMBL/GenBank/DDBJ databases">
        <authorList>
            <person name="Lanie J.A."/>
            <person name="Ng W.-L."/>
            <person name="Kazmierczak K.M."/>
            <person name="Andrzejewski T.M."/>
            <person name="Davidsen T.M."/>
            <person name="Wayne K.J."/>
            <person name="Tettelin H."/>
            <person name="Glass J.I."/>
            <person name="Rusch D."/>
            <person name="Podicherti R."/>
            <person name="Tsui H.-C.T."/>
            <person name="Winkler M.E."/>
        </authorList>
    </citation>
    <scope>NUCLEOTIDE SEQUENCE</scope>
</reference>
<dbReference type="GO" id="GO:0070967">
    <property type="term" value="F:coenzyme F420 binding"/>
    <property type="evidence" value="ECO:0007669"/>
    <property type="project" value="TreeGrafter"/>
</dbReference>
<dbReference type="PANTHER" id="PTHR35176">
    <property type="entry name" value="HEME OXYGENASE HI_0854-RELATED"/>
    <property type="match status" value="1"/>
</dbReference>
<accession>A0A381YE19</accession>
<sequence length="141" mass="16100">MNFQEAIPFLEKNHNGVVGTKRLDGNIHSSIVVSGVFRNKAAFVSVYPKSQKVRNLKRNPHCTVLTVTPNWREYVVVEGKAELMDYGNTDAKILKPLLREVYMACSDTEHPDWDEYDEAMVNQKAVIILVNPEKVYGLLRH</sequence>
<evidence type="ECO:0000256" key="1">
    <source>
        <dbReference type="ARBA" id="ARBA00023002"/>
    </source>
</evidence>
<dbReference type="InterPro" id="IPR012349">
    <property type="entry name" value="Split_barrel_FMN-bd"/>
</dbReference>
<dbReference type="SUPFAM" id="SSF50475">
    <property type="entry name" value="FMN-binding split barrel"/>
    <property type="match status" value="1"/>
</dbReference>
<dbReference type="Gene3D" id="2.30.110.10">
    <property type="entry name" value="Electron Transport, Fmn-binding Protein, Chain A"/>
    <property type="match status" value="1"/>
</dbReference>
<dbReference type="EMBL" id="UINC01018011">
    <property type="protein sequence ID" value="SVA75255.1"/>
    <property type="molecule type" value="Genomic_DNA"/>
</dbReference>
<dbReference type="InterPro" id="IPR052019">
    <property type="entry name" value="F420H2_bilvrd_red/Heme_oxyg"/>
</dbReference>
<protein>
    <recommendedName>
        <fullName evidence="2">Pyridoxamine 5'-phosphate oxidase N-terminal domain-containing protein</fullName>
    </recommendedName>
</protein>
<evidence type="ECO:0000259" key="2">
    <source>
        <dbReference type="Pfam" id="PF01243"/>
    </source>
</evidence>
<gene>
    <name evidence="3" type="ORF">METZ01_LOCUS128109</name>
</gene>
<dbReference type="InterPro" id="IPR011576">
    <property type="entry name" value="Pyridox_Oxase_N"/>
</dbReference>
<dbReference type="PANTHER" id="PTHR35176:SF2">
    <property type="entry name" value="F420H(2)-DEPENDENT REDUCTASE RV1155"/>
    <property type="match status" value="1"/>
</dbReference>
<dbReference type="InterPro" id="IPR019920">
    <property type="entry name" value="F420-binding_dom_put"/>
</dbReference>
<keyword evidence="1" id="KW-0560">Oxidoreductase</keyword>
<evidence type="ECO:0000313" key="3">
    <source>
        <dbReference type="EMBL" id="SVA75255.1"/>
    </source>
</evidence>
<name>A0A381YE19_9ZZZZ</name>
<dbReference type="GO" id="GO:0005829">
    <property type="term" value="C:cytosol"/>
    <property type="evidence" value="ECO:0007669"/>
    <property type="project" value="TreeGrafter"/>
</dbReference>
<dbReference type="AlphaFoldDB" id="A0A381YE19"/>
<feature type="domain" description="Pyridoxamine 5'-phosphate oxidase N-terminal" evidence="2">
    <location>
        <begin position="8"/>
        <end position="137"/>
    </location>
</feature>
<proteinExistence type="predicted"/>
<dbReference type="NCBIfam" id="TIGR03618">
    <property type="entry name" value="Rv1155_F420"/>
    <property type="match status" value="1"/>
</dbReference>